<dbReference type="SUPFAM" id="SSF51430">
    <property type="entry name" value="NAD(P)-linked oxidoreductase"/>
    <property type="match status" value="1"/>
</dbReference>
<feature type="domain" description="NADP-dependent oxidoreductase" evidence="2">
    <location>
        <begin position="34"/>
        <end position="331"/>
    </location>
</feature>
<dbReference type="PANTHER" id="PTHR42686">
    <property type="entry name" value="GH17980P-RELATED"/>
    <property type="match status" value="1"/>
</dbReference>
<feature type="compositionally biased region" description="Basic and acidic residues" evidence="1">
    <location>
        <begin position="8"/>
        <end position="19"/>
    </location>
</feature>
<name>A0A438M5N6_9ACTN</name>
<evidence type="ECO:0000259" key="2">
    <source>
        <dbReference type="Pfam" id="PF00248"/>
    </source>
</evidence>
<dbReference type="GO" id="GO:0005829">
    <property type="term" value="C:cytosol"/>
    <property type="evidence" value="ECO:0007669"/>
    <property type="project" value="TreeGrafter"/>
</dbReference>
<organism evidence="3 4">
    <name type="scientific">Nonomuraea polychroma</name>
    <dbReference type="NCBI Taxonomy" id="46176"/>
    <lineage>
        <taxon>Bacteria</taxon>
        <taxon>Bacillati</taxon>
        <taxon>Actinomycetota</taxon>
        <taxon>Actinomycetes</taxon>
        <taxon>Streptosporangiales</taxon>
        <taxon>Streptosporangiaceae</taxon>
        <taxon>Nonomuraea</taxon>
    </lineage>
</organism>
<dbReference type="Proteomes" id="UP000284824">
    <property type="component" value="Unassembled WGS sequence"/>
</dbReference>
<proteinExistence type="predicted"/>
<keyword evidence="4" id="KW-1185">Reference proteome</keyword>
<evidence type="ECO:0000313" key="4">
    <source>
        <dbReference type="Proteomes" id="UP000284824"/>
    </source>
</evidence>
<dbReference type="Gene3D" id="3.20.20.100">
    <property type="entry name" value="NADP-dependent oxidoreductase domain"/>
    <property type="match status" value="1"/>
</dbReference>
<dbReference type="GO" id="GO:0016491">
    <property type="term" value="F:oxidoreductase activity"/>
    <property type="evidence" value="ECO:0007669"/>
    <property type="project" value="InterPro"/>
</dbReference>
<accession>A0A438M5N6</accession>
<dbReference type="PANTHER" id="PTHR42686:SF1">
    <property type="entry name" value="GH17980P-RELATED"/>
    <property type="match status" value="1"/>
</dbReference>
<dbReference type="InterPro" id="IPR020471">
    <property type="entry name" value="AKR"/>
</dbReference>
<evidence type="ECO:0000313" key="3">
    <source>
        <dbReference type="EMBL" id="RVX41166.1"/>
    </source>
</evidence>
<dbReference type="AlphaFoldDB" id="A0A438M5N6"/>
<dbReference type="InterPro" id="IPR044477">
    <property type="entry name" value="FDH-like"/>
</dbReference>
<dbReference type="CDD" id="cd19162">
    <property type="entry name" value="AKR_FDH"/>
    <property type="match status" value="1"/>
</dbReference>
<dbReference type="InterPro" id="IPR036812">
    <property type="entry name" value="NAD(P)_OxRdtase_dom_sf"/>
</dbReference>
<dbReference type="InterPro" id="IPR023210">
    <property type="entry name" value="NADP_OxRdtase_dom"/>
</dbReference>
<sequence length="358" mass="39344">MNIIMSGRKPEPHTRETSHMRTHRLGRSTVEVTELGFGGGPLGGLFEPVDDDTAAQALAAAWDSGIRYFDTSPHYGIGHSERRIGELLRSKPRAEFTLSTKVGRLLVPQDPNGRMDEGFAVPATHRRVWDFSRDGILRSVEDSLTRMGVDRIDVLYLHDAEEHFETALRDGYPALAELRSQGVVGAVGAGMYHPGKLTRLVRETDADVVMLSGRYTLLDHTALDELLPACAERGVSVLAASVFNSGLLATDRPAEGARFDYAPAAPELLERVNRIADVCEAYGVTVPQAAMAFPLRHPAVAGIVVGMRSAQEVRRNATAFSARIPARLWSDLRDRLKTWADWQDLSAQAHGTLDQEDR</sequence>
<gene>
    <name evidence="3" type="ORF">EDD27_3638</name>
</gene>
<protein>
    <submittedName>
        <fullName evidence="3">D-threo-aldose 1-dehydrogenase</fullName>
    </submittedName>
</protein>
<feature type="region of interest" description="Disordered" evidence="1">
    <location>
        <begin position="1"/>
        <end position="20"/>
    </location>
</feature>
<comment type="caution">
    <text evidence="3">The sequence shown here is derived from an EMBL/GenBank/DDBJ whole genome shotgun (WGS) entry which is preliminary data.</text>
</comment>
<evidence type="ECO:0000256" key="1">
    <source>
        <dbReference type="SAM" id="MobiDB-lite"/>
    </source>
</evidence>
<reference evidence="3 4" key="1">
    <citation type="submission" date="2019-01" db="EMBL/GenBank/DDBJ databases">
        <title>Sequencing the genomes of 1000 actinobacteria strains.</title>
        <authorList>
            <person name="Klenk H.-P."/>
        </authorList>
    </citation>
    <scope>NUCLEOTIDE SEQUENCE [LARGE SCALE GENOMIC DNA]</scope>
    <source>
        <strain evidence="3 4">DSM 43925</strain>
    </source>
</reference>
<dbReference type="Pfam" id="PF00248">
    <property type="entry name" value="Aldo_ket_red"/>
    <property type="match status" value="1"/>
</dbReference>
<dbReference type="EMBL" id="SAUN01000001">
    <property type="protein sequence ID" value="RVX41166.1"/>
    <property type="molecule type" value="Genomic_DNA"/>
</dbReference>